<accession>A0A397VBT7</accession>
<dbReference type="GO" id="GO:0031683">
    <property type="term" value="F:G-protein beta/gamma-subunit complex binding"/>
    <property type="evidence" value="ECO:0007669"/>
    <property type="project" value="InterPro"/>
</dbReference>
<feature type="binding site" evidence="4">
    <location>
        <position position="31"/>
    </location>
    <ligand>
        <name>Mg(2+)</name>
        <dbReference type="ChEBI" id="CHEBI:18420"/>
    </ligand>
</feature>
<proteinExistence type="predicted"/>
<evidence type="ECO:0000313" key="6">
    <source>
        <dbReference type="Proteomes" id="UP000266673"/>
    </source>
</evidence>
<evidence type="ECO:0000256" key="4">
    <source>
        <dbReference type="PIRSR" id="PIRSR601019-2"/>
    </source>
</evidence>
<feature type="non-terminal residue" evidence="5">
    <location>
        <position position="84"/>
    </location>
</feature>
<dbReference type="EMBL" id="QKWP01000540">
    <property type="protein sequence ID" value="RIB18409.1"/>
    <property type="molecule type" value="Genomic_DNA"/>
</dbReference>
<dbReference type="AlphaFoldDB" id="A0A397VBT7"/>
<evidence type="ECO:0000256" key="1">
    <source>
        <dbReference type="ARBA" id="ARBA00022741"/>
    </source>
</evidence>
<name>A0A397VBT7_9GLOM</name>
<reference evidence="5 6" key="1">
    <citation type="submission" date="2018-06" db="EMBL/GenBank/DDBJ databases">
        <title>Comparative genomics reveals the genomic features of Rhizophagus irregularis, R. cerebriforme, R. diaphanum and Gigaspora rosea, and their symbiotic lifestyle signature.</title>
        <authorList>
            <person name="Morin E."/>
            <person name="San Clemente H."/>
            <person name="Chen E.C.H."/>
            <person name="De La Providencia I."/>
            <person name="Hainaut M."/>
            <person name="Kuo A."/>
            <person name="Kohler A."/>
            <person name="Murat C."/>
            <person name="Tang N."/>
            <person name="Roy S."/>
            <person name="Loubradou J."/>
            <person name="Henrissat B."/>
            <person name="Grigoriev I.V."/>
            <person name="Corradi N."/>
            <person name="Roux C."/>
            <person name="Martin F.M."/>
        </authorList>
    </citation>
    <scope>NUCLEOTIDE SEQUENCE [LARGE SCALE GENOMIC DNA]</scope>
    <source>
        <strain evidence="5 6">DAOM 194757</strain>
    </source>
</reference>
<dbReference type="Proteomes" id="UP000266673">
    <property type="component" value="Unassembled WGS sequence"/>
</dbReference>
<evidence type="ECO:0000256" key="2">
    <source>
        <dbReference type="ARBA" id="ARBA00023134"/>
    </source>
</evidence>
<keyword evidence="6" id="KW-1185">Reference proteome</keyword>
<evidence type="ECO:0000313" key="5">
    <source>
        <dbReference type="EMBL" id="RIB18409.1"/>
    </source>
</evidence>
<dbReference type="GO" id="GO:0005525">
    <property type="term" value="F:GTP binding"/>
    <property type="evidence" value="ECO:0007669"/>
    <property type="project" value="UniProtKB-KW"/>
</dbReference>
<organism evidence="5 6">
    <name type="scientific">Gigaspora rosea</name>
    <dbReference type="NCBI Taxonomy" id="44941"/>
    <lineage>
        <taxon>Eukaryota</taxon>
        <taxon>Fungi</taxon>
        <taxon>Fungi incertae sedis</taxon>
        <taxon>Mucoromycota</taxon>
        <taxon>Glomeromycotina</taxon>
        <taxon>Glomeromycetes</taxon>
        <taxon>Diversisporales</taxon>
        <taxon>Gigasporaceae</taxon>
        <taxon>Gigaspora</taxon>
    </lineage>
</organism>
<gene>
    <name evidence="5" type="ORF">C2G38_1933353</name>
</gene>
<protein>
    <submittedName>
        <fullName evidence="5">Uncharacterized protein</fullName>
    </submittedName>
</protein>
<keyword evidence="4" id="KW-0479">Metal-binding</keyword>
<comment type="caution">
    <text evidence="5">The sequence shown here is derived from an EMBL/GenBank/DDBJ whole genome shotgun (WGS) entry which is preliminary data.</text>
</comment>
<dbReference type="STRING" id="44941.A0A397VBT7"/>
<keyword evidence="2 3" id="KW-0342">GTP-binding</keyword>
<sequence length="84" mass="10078">NKRINKTIKEDEKKMKTEVKLPFLDRESDRSTIFKQIRLIHALGFNSAKREMYRSIVFLNIIDSMNLIFEIMKYYKIPFSDSSN</sequence>
<keyword evidence="1 3" id="KW-0547">Nucleotide-binding</keyword>
<dbReference type="OrthoDB" id="5817230at2759"/>
<dbReference type="GO" id="GO:0003924">
    <property type="term" value="F:GTPase activity"/>
    <property type="evidence" value="ECO:0007669"/>
    <property type="project" value="InterPro"/>
</dbReference>
<keyword evidence="4" id="KW-0460">Magnesium</keyword>
<feature type="non-terminal residue" evidence="5">
    <location>
        <position position="1"/>
    </location>
</feature>
<dbReference type="InterPro" id="IPR011025">
    <property type="entry name" value="GproteinA_insert"/>
</dbReference>
<dbReference type="Pfam" id="PF00503">
    <property type="entry name" value="G-alpha"/>
    <property type="match status" value="1"/>
</dbReference>
<dbReference type="GO" id="GO:0007186">
    <property type="term" value="P:G protein-coupled receptor signaling pathway"/>
    <property type="evidence" value="ECO:0007669"/>
    <property type="project" value="InterPro"/>
</dbReference>
<evidence type="ECO:0000256" key="3">
    <source>
        <dbReference type="PIRSR" id="PIRSR601019-1"/>
    </source>
</evidence>
<dbReference type="GO" id="GO:0046872">
    <property type="term" value="F:metal ion binding"/>
    <property type="evidence" value="ECO:0007669"/>
    <property type="project" value="UniProtKB-KW"/>
</dbReference>
<feature type="binding site" evidence="3">
    <location>
        <begin position="27"/>
        <end position="32"/>
    </location>
    <ligand>
        <name>GTP</name>
        <dbReference type="ChEBI" id="CHEBI:37565"/>
    </ligand>
</feature>
<dbReference type="SUPFAM" id="SSF47895">
    <property type="entry name" value="Transducin (alpha subunit), insertion domain"/>
    <property type="match status" value="1"/>
</dbReference>
<dbReference type="InterPro" id="IPR001019">
    <property type="entry name" value="Gprotein_alpha_su"/>
</dbReference>